<protein>
    <submittedName>
        <fullName evidence="1">Uncharacterized protein</fullName>
    </submittedName>
</protein>
<dbReference type="Proteomes" id="UP000299102">
    <property type="component" value="Unassembled WGS sequence"/>
</dbReference>
<organism evidence="1 2">
    <name type="scientific">Eumeta variegata</name>
    <name type="common">Bagworm moth</name>
    <name type="synonym">Eumeta japonica</name>
    <dbReference type="NCBI Taxonomy" id="151549"/>
    <lineage>
        <taxon>Eukaryota</taxon>
        <taxon>Metazoa</taxon>
        <taxon>Ecdysozoa</taxon>
        <taxon>Arthropoda</taxon>
        <taxon>Hexapoda</taxon>
        <taxon>Insecta</taxon>
        <taxon>Pterygota</taxon>
        <taxon>Neoptera</taxon>
        <taxon>Endopterygota</taxon>
        <taxon>Lepidoptera</taxon>
        <taxon>Glossata</taxon>
        <taxon>Ditrysia</taxon>
        <taxon>Tineoidea</taxon>
        <taxon>Psychidae</taxon>
        <taxon>Oiketicinae</taxon>
        <taxon>Eumeta</taxon>
    </lineage>
</organism>
<name>A0A4C2ACF0_EUMVA</name>
<keyword evidence="2" id="KW-1185">Reference proteome</keyword>
<reference evidence="1 2" key="1">
    <citation type="journal article" date="2019" name="Commun. Biol.">
        <title>The bagworm genome reveals a unique fibroin gene that provides high tensile strength.</title>
        <authorList>
            <person name="Kono N."/>
            <person name="Nakamura H."/>
            <person name="Ohtoshi R."/>
            <person name="Tomita M."/>
            <person name="Numata K."/>
            <person name="Arakawa K."/>
        </authorList>
    </citation>
    <scope>NUCLEOTIDE SEQUENCE [LARGE SCALE GENOMIC DNA]</scope>
</reference>
<gene>
    <name evidence="1" type="ORF">EVAR_23174_1</name>
</gene>
<dbReference type="EMBL" id="BGZK01002999">
    <property type="protein sequence ID" value="GBP97750.1"/>
    <property type="molecule type" value="Genomic_DNA"/>
</dbReference>
<dbReference type="AlphaFoldDB" id="A0A4C2ACF0"/>
<sequence>MPISNIAIHDKEKTIRNFESVKLINEVCLPYPIEGLSYVKKYSYSSVFRYSEGLPLKICGSRVCSHKATKRQIHRKHLPQFELLRCGCRRPAPAPPPPAAEPYCAHVTAMLNIFITKMIHKKKSKHILAEAALHFNRSIEDLDQEIREHLGLSPEVPYVTVVIVSPHSRYFSLQIEEFGPTILHPSLMRVGSCSRPFTPT</sequence>
<comment type="caution">
    <text evidence="1">The sequence shown here is derived from an EMBL/GenBank/DDBJ whole genome shotgun (WGS) entry which is preliminary data.</text>
</comment>
<proteinExistence type="predicted"/>
<dbReference type="OrthoDB" id="10249338at2759"/>
<evidence type="ECO:0000313" key="1">
    <source>
        <dbReference type="EMBL" id="GBP97750.1"/>
    </source>
</evidence>
<evidence type="ECO:0000313" key="2">
    <source>
        <dbReference type="Proteomes" id="UP000299102"/>
    </source>
</evidence>
<accession>A0A4C2ACF0</accession>